<evidence type="ECO:0000256" key="7">
    <source>
        <dbReference type="RuleBase" id="RU003934"/>
    </source>
</evidence>
<reference evidence="8" key="2">
    <citation type="submission" date="2023-10" db="EMBL/GenBank/DDBJ databases">
        <authorList>
            <person name="Koga R."/>
            <person name="Fukatsu T."/>
        </authorList>
    </citation>
    <scope>NUCLEOTIDE SEQUENCE</scope>
    <source>
        <strain evidence="8">Kw-01</strain>
    </source>
</reference>
<dbReference type="HAMAP" id="MF_01369_B">
    <property type="entry name" value="Ribosomal_uL23_B"/>
    <property type="match status" value="1"/>
</dbReference>
<evidence type="ECO:0000256" key="1">
    <source>
        <dbReference type="ARBA" id="ARBA00006700"/>
    </source>
</evidence>
<comment type="subunit">
    <text evidence="6">Part of the 50S ribosomal subunit. Contacts protein L29, and trigger factor when it is bound to the ribosome.</text>
</comment>
<dbReference type="InterPro" id="IPR001014">
    <property type="entry name" value="Ribosomal_uL23_CS"/>
</dbReference>
<dbReference type="InterPro" id="IPR012677">
    <property type="entry name" value="Nucleotide-bd_a/b_plait_sf"/>
</dbReference>
<comment type="similarity">
    <text evidence="1 6 7">Belongs to the universal ribosomal protein uL23 family.</text>
</comment>
<dbReference type="SUPFAM" id="SSF54189">
    <property type="entry name" value="Ribosomal proteins S24e, L23 and L15e"/>
    <property type="match status" value="1"/>
</dbReference>
<accession>A0AAT9G492</accession>
<dbReference type="PROSITE" id="PS00050">
    <property type="entry name" value="RIBOSOMAL_L23"/>
    <property type="match status" value="1"/>
</dbReference>
<dbReference type="Pfam" id="PF00276">
    <property type="entry name" value="Ribosomal_L23"/>
    <property type="match status" value="1"/>
</dbReference>
<sequence>MNSYINNNERLFKILQGIHISEKTSTAIKKNNTITLKVIKNATKLEIKQAVQQLFSVEITKITTLINKKKNKRRGKNTTFTKSWKKAFITLKKGQNLPIINAHK</sequence>
<evidence type="ECO:0000313" key="8">
    <source>
        <dbReference type="EMBL" id="BET44525.1"/>
    </source>
</evidence>
<dbReference type="Gene3D" id="3.30.70.330">
    <property type="match status" value="1"/>
</dbReference>
<evidence type="ECO:0000256" key="5">
    <source>
        <dbReference type="ARBA" id="ARBA00023274"/>
    </source>
</evidence>
<reference evidence="8" key="1">
    <citation type="journal article" date="2023" name="Front. Microbiol.">
        <title>Genome analysis of Candidatus Aschnera chinzeii, the bacterial endosymbiont of the blood-sucking bat fly Penicillidia jenynsii (Insecta: Diptera: Nycteribiidae).</title>
        <authorList>
            <person name="Koga R."/>
            <person name="Moriyama M."/>
            <person name="Nozaki T."/>
            <person name="Fukatsu T."/>
        </authorList>
    </citation>
    <scope>NUCLEOTIDE SEQUENCE</scope>
    <source>
        <strain evidence="8">Kw-01</strain>
    </source>
</reference>
<evidence type="ECO:0000256" key="3">
    <source>
        <dbReference type="ARBA" id="ARBA00022884"/>
    </source>
</evidence>
<dbReference type="InterPro" id="IPR012678">
    <property type="entry name" value="Ribosomal_uL23/eL15/eS24_sf"/>
</dbReference>
<evidence type="ECO:0000256" key="6">
    <source>
        <dbReference type="HAMAP-Rule" id="MF_01369"/>
    </source>
</evidence>
<evidence type="ECO:0000256" key="2">
    <source>
        <dbReference type="ARBA" id="ARBA00022730"/>
    </source>
</evidence>
<gene>
    <name evidence="6 8" type="primary">rplW</name>
    <name evidence="8" type="ORF">ACHINZ_1950</name>
</gene>
<dbReference type="EMBL" id="AP028961">
    <property type="protein sequence ID" value="BET44525.1"/>
    <property type="molecule type" value="Genomic_DNA"/>
</dbReference>
<keyword evidence="2 6" id="KW-0699">rRNA-binding</keyword>
<organism evidence="8">
    <name type="scientific">Candidatus Aschnera chinzeii</name>
    <dbReference type="NCBI Taxonomy" id="1485666"/>
    <lineage>
        <taxon>Bacteria</taxon>
        <taxon>Pseudomonadati</taxon>
        <taxon>Pseudomonadota</taxon>
        <taxon>Gammaproteobacteria</taxon>
        <taxon>Enterobacterales</taxon>
        <taxon>Enterobacteriaceae</taxon>
        <taxon>Candidatus Aschnera</taxon>
    </lineage>
</organism>
<name>A0AAT9G492_9ENTR</name>
<evidence type="ECO:0000256" key="4">
    <source>
        <dbReference type="ARBA" id="ARBA00022980"/>
    </source>
</evidence>
<dbReference type="GO" id="GO:0019843">
    <property type="term" value="F:rRNA binding"/>
    <property type="evidence" value="ECO:0007669"/>
    <property type="project" value="UniProtKB-UniRule"/>
</dbReference>
<proteinExistence type="inferred from homology"/>
<keyword evidence="3 6" id="KW-0694">RNA-binding</keyword>
<dbReference type="AlphaFoldDB" id="A0AAT9G492"/>
<dbReference type="GO" id="GO:0005840">
    <property type="term" value="C:ribosome"/>
    <property type="evidence" value="ECO:0007669"/>
    <property type="project" value="UniProtKB-KW"/>
</dbReference>
<comment type="function">
    <text evidence="6">One of the early assembly proteins it binds 23S rRNA. One of the proteins that surrounds the polypeptide exit tunnel on the outside of the ribosome. Forms the main docking site for trigger factor binding to the ribosome.</text>
</comment>
<dbReference type="PANTHER" id="PTHR11620">
    <property type="entry name" value="60S RIBOSOMAL PROTEIN L23A"/>
    <property type="match status" value="1"/>
</dbReference>
<dbReference type="GO" id="GO:0003735">
    <property type="term" value="F:structural constituent of ribosome"/>
    <property type="evidence" value="ECO:0007669"/>
    <property type="project" value="InterPro"/>
</dbReference>
<dbReference type="GO" id="GO:1990904">
    <property type="term" value="C:ribonucleoprotein complex"/>
    <property type="evidence" value="ECO:0007669"/>
    <property type="project" value="UniProtKB-KW"/>
</dbReference>
<protein>
    <recommendedName>
        <fullName evidence="6">Large ribosomal subunit protein uL23</fullName>
    </recommendedName>
</protein>
<dbReference type="InterPro" id="IPR013025">
    <property type="entry name" value="Ribosomal_uL23-like"/>
</dbReference>
<keyword evidence="4 6" id="KW-0689">Ribosomal protein</keyword>
<dbReference type="GO" id="GO:0006412">
    <property type="term" value="P:translation"/>
    <property type="evidence" value="ECO:0007669"/>
    <property type="project" value="UniProtKB-UniRule"/>
</dbReference>
<keyword evidence="5 6" id="KW-0687">Ribonucleoprotein</keyword>